<dbReference type="Pfam" id="PF01979">
    <property type="entry name" value="Amidohydro_1"/>
    <property type="match status" value="1"/>
</dbReference>
<dbReference type="EMBL" id="BMXK01000008">
    <property type="protein sequence ID" value="GHD08524.1"/>
    <property type="molecule type" value="Genomic_DNA"/>
</dbReference>
<dbReference type="RefSeq" id="WP_229791077.1">
    <property type="nucleotide sequence ID" value="NZ_BMXK01000008.1"/>
</dbReference>
<sequence length="422" mass="43489">MAGKDENSAPLPPMDSAPGQRFAVAGTLVTEGEQLPDAIVAVDGDRIEFAGPAAVFAERDDAGSYAGIPLDDDALLIPGLIDLHCHGGFGVDFSTADDVELRESLTRHYNAGTTTLLASLMAAAEDEMLAAAERLSPLVAEGLIAGIHAEGPFLSAARNGAQPAAALRDPDPDFVEELVATCQGSLRTMTYAPELPGADGLVEQLVSHGVIPSLGHTGATAEQTTASLELVLEELESAGFDGYTETPTITHVFNGMPPWHHRSPGPVGASLEAAALGRAVLEIIGDGHHLHPQTLRMLFATLPPTALALVTDATAATDMPDGDYRLGGQQARLKNSVLRTDNGQLAGGSATLLACVRACVGAGVPLQRALTAATTVPAAILGLEDEIGALHAGYRADILVTDQDLGLITAFRSGQAVGATRS</sequence>
<comment type="similarity">
    <text evidence="1 5">Belongs to the metallo-dependent hydrolases superfamily. NagA family.</text>
</comment>
<evidence type="ECO:0000256" key="3">
    <source>
        <dbReference type="ARBA" id="ARBA00022801"/>
    </source>
</evidence>
<dbReference type="PANTHER" id="PTHR11113">
    <property type="entry name" value="N-ACETYLGLUCOSAMINE-6-PHOSPHATE DEACETYLASE"/>
    <property type="match status" value="1"/>
</dbReference>
<dbReference type="Gene3D" id="2.30.40.10">
    <property type="entry name" value="Urease, subunit C, domain 1"/>
    <property type="match status" value="1"/>
</dbReference>
<dbReference type="Gene3D" id="3.20.20.140">
    <property type="entry name" value="Metal-dependent hydrolases"/>
    <property type="match status" value="1"/>
</dbReference>
<keyword evidence="8" id="KW-1185">Reference proteome</keyword>
<dbReference type="Proteomes" id="UP000642819">
    <property type="component" value="Unassembled WGS sequence"/>
</dbReference>
<organism evidence="7 8">
    <name type="scientific">Zhihengliuella salsuginis</name>
    <dbReference type="NCBI Taxonomy" id="578222"/>
    <lineage>
        <taxon>Bacteria</taxon>
        <taxon>Bacillati</taxon>
        <taxon>Actinomycetota</taxon>
        <taxon>Actinomycetes</taxon>
        <taxon>Micrococcales</taxon>
        <taxon>Micrococcaceae</taxon>
        <taxon>Zhihengliuella</taxon>
    </lineage>
</organism>
<dbReference type="PANTHER" id="PTHR11113:SF14">
    <property type="entry name" value="N-ACETYLGLUCOSAMINE-6-PHOSPHATE DEACETYLASE"/>
    <property type="match status" value="1"/>
</dbReference>
<name>A0ABQ3GKP7_9MICC</name>
<dbReference type="InterPro" id="IPR006680">
    <property type="entry name" value="Amidohydro-rel"/>
</dbReference>
<reference evidence="8" key="1">
    <citation type="journal article" date="2019" name="Int. J. Syst. Evol. Microbiol.">
        <title>The Global Catalogue of Microorganisms (GCM) 10K type strain sequencing project: providing services to taxonomists for standard genome sequencing and annotation.</title>
        <authorList>
            <consortium name="The Broad Institute Genomics Platform"/>
            <consortium name="The Broad Institute Genome Sequencing Center for Infectious Disease"/>
            <person name="Wu L."/>
            <person name="Ma J."/>
        </authorList>
    </citation>
    <scope>NUCLEOTIDE SEQUENCE [LARGE SCALE GENOMIC DNA]</scope>
    <source>
        <strain evidence="8">KCTC 19466</strain>
    </source>
</reference>
<dbReference type="SUPFAM" id="SSF51556">
    <property type="entry name" value="Metallo-dependent hydrolases"/>
    <property type="match status" value="1"/>
</dbReference>
<evidence type="ECO:0000313" key="8">
    <source>
        <dbReference type="Proteomes" id="UP000642819"/>
    </source>
</evidence>
<accession>A0ABQ3GKP7</accession>
<proteinExistence type="inferred from homology"/>
<keyword evidence="2" id="KW-0479">Metal-binding</keyword>
<evidence type="ECO:0000313" key="7">
    <source>
        <dbReference type="EMBL" id="GHD08524.1"/>
    </source>
</evidence>
<gene>
    <name evidence="7" type="ORF">GCM10008096_20260</name>
</gene>
<dbReference type="InterPro" id="IPR003764">
    <property type="entry name" value="GlcNAc_6-P_deAcase"/>
</dbReference>
<dbReference type="InterPro" id="IPR011059">
    <property type="entry name" value="Metal-dep_hydrolase_composite"/>
</dbReference>
<keyword evidence="3 5" id="KW-0378">Hydrolase</keyword>
<feature type="domain" description="Amidohydrolase-related" evidence="6">
    <location>
        <begin position="76"/>
        <end position="405"/>
    </location>
</feature>
<evidence type="ECO:0000256" key="5">
    <source>
        <dbReference type="PIRNR" id="PIRNR038994"/>
    </source>
</evidence>
<protein>
    <submittedName>
        <fullName evidence="7">N-acetylglucosamine-6-phosphate deacetylase</fullName>
    </submittedName>
</protein>
<dbReference type="PIRSF" id="PIRSF038994">
    <property type="entry name" value="NagA"/>
    <property type="match status" value="1"/>
</dbReference>
<evidence type="ECO:0000256" key="1">
    <source>
        <dbReference type="ARBA" id="ARBA00010716"/>
    </source>
</evidence>
<dbReference type="InterPro" id="IPR032466">
    <property type="entry name" value="Metal_Hydrolase"/>
</dbReference>
<dbReference type="SUPFAM" id="SSF51338">
    <property type="entry name" value="Composite domain of metallo-dependent hydrolases"/>
    <property type="match status" value="1"/>
</dbReference>
<evidence type="ECO:0000256" key="4">
    <source>
        <dbReference type="ARBA" id="ARBA00023277"/>
    </source>
</evidence>
<keyword evidence="4 5" id="KW-0119">Carbohydrate metabolism</keyword>
<comment type="caution">
    <text evidence="7">The sequence shown here is derived from an EMBL/GenBank/DDBJ whole genome shotgun (WGS) entry which is preliminary data.</text>
</comment>
<evidence type="ECO:0000259" key="6">
    <source>
        <dbReference type="Pfam" id="PF01979"/>
    </source>
</evidence>
<evidence type="ECO:0000256" key="2">
    <source>
        <dbReference type="ARBA" id="ARBA00022723"/>
    </source>
</evidence>